<evidence type="ECO:0000259" key="4">
    <source>
        <dbReference type="Pfam" id="PF00933"/>
    </source>
</evidence>
<dbReference type="InterPro" id="IPR017853">
    <property type="entry name" value="GH"/>
</dbReference>
<keyword evidence="6" id="KW-1185">Reference proteome</keyword>
<gene>
    <name evidence="5" type="ORF">KDH_53410</name>
</gene>
<dbReference type="PANTHER" id="PTHR30480:SF16">
    <property type="entry name" value="GLYCOSIDE HYDROLASE FAMILY 3 DOMAIN PROTEIN"/>
    <property type="match status" value="1"/>
</dbReference>
<proteinExistence type="inferred from homology"/>
<dbReference type="InterPro" id="IPR036881">
    <property type="entry name" value="Glyco_hydro_3_C_sf"/>
</dbReference>
<reference evidence="5 6" key="1">
    <citation type="submission" date="2023-02" db="EMBL/GenBank/DDBJ databases">
        <title>Dictyobacter halimunensis sp. nov., a new member of the class Ktedonobacteria from forest soil in a geothermal area.</title>
        <authorList>
            <person name="Rachmania M.K."/>
            <person name="Ningsih F."/>
            <person name="Sakai Y."/>
            <person name="Yabe S."/>
            <person name="Yokota A."/>
            <person name="Sjamsuridzal W."/>
        </authorList>
    </citation>
    <scope>NUCLEOTIDE SEQUENCE [LARGE SCALE GENOMIC DNA]</scope>
    <source>
        <strain evidence="5 6">S3.2.2.5</strain>
    </source>
</reference>
<dbReference type="InterPro" id="IPR001764">
    <property type="entry name" value="Glyco_hydro_3_N"/>
</dbReference>
<evidence type="ECO:0000313" key="5">
    <source>
        <dbReference type="EMBL" id="GLV58510.1"/>
    </source>
</evidence>
<dbReference type="PANTHER" id="PTHR30480">
    <property type="entry name" value="BETA-HEXOSAMINIDASE-RELATED"/>
    <property type="match status" value="1"/>
</dbReference>
<accession>A0ABQ6FXH9</accession>
<dbReference type="Gene3D" id="3.40.50.1700">
    <property type="entry name" value="Glycoside hydrolase family 3 C-terminal domain"/>
    <property type="match status" value="1"/>
</dbReference>
<keyword evidence="2" id="KW-0378">Hydrolase</keyword>
<sequence>MQQYLTEGLTLEEQIGQLFVAGLPGLTVTPEIKELIQRYHIGGIVLFKRNLQNIQQIQELTQSLQQIARDAGHRYPLLISIDQENGMVRRFGDSTTVFPGNMTLGAIDDPDLTREIAQATGREMKALGINMNLAPVADVNNNPANPVIGTRSFGEDPQRVARHVAAMVQGYRDTGVITSLKHFPGHGDTAVDSHLALPSLPYTLERLESLELIPFQAGIKAGADSIMIGHLYLPALMAANETLPATVSPAIVRELLRHKLGYQGLIITDCMEMNAVAETIGVERGAVMALQAGNDLILISHQYTRQKGGIEATKQALQAGEMTPQAIRESCERVLQLKARMLSWDTLPTNDQLAIIGQPDHLALRDRAYALSTTVVRDTPQLLPLSLAPEQRLLVTILQPSSYTFAADKTQATESFVGELRQRHANIESVVVTAENAAESMRGIDRRASDFAMIIVVTVNANLDHYQGEFVRQMLQYGKPTIGLAVYNPYDLLAMPQLGTYLATYECTPPALSAAAGVLFGEVAARGKLPVSIPGMYSLSS</sequence>
<name>A0ABQ6FXH9_9CHLR</name>
<evidence type="ECO:0000256" key="1">
    <source>
        <dbReference type="ARBA" id="ARBA00005336"/>
    </source>
</evidence>
<evidence type="ECO:0000256" key="2">
    <source>
        <dbReference type="ARBA" id="ARBA00022801"/>
    </source>
</evidence>
<dbReference type="RefSeq" id="WP_338254743.1">
    <property type="nucleotide sequence ID" value="NZ_BSRI01000002.1"/>
</dbReference>
<dbReference type="Proteomes" id="UP001344906">
    <property type="component" value="Unassembled WGS sequence"/>
</dbReference>
<evidence type="ECO:0000256" key="3">
    <source>
        <dbReference type="ARBA" id="ARBA00023295"/>
    </source>
</evidence>
<organism evidence="5 6">
    <name type="scientific">Dictyobacter halimunensis</name>
    <dbReference type="NCBI Taxonomy" id="3026934"/>
    <lineage>
        <taxon>Bacteria</taxon>
        <taxon>Bacillati</taxon>
        <taxon>Chloroflexota</taxon>
        <taxon>Ktedonobacteria</taxon>
        <taxon>Ktedonobacterales</taxon>
        <taxon>Dictyobacteraceae</taxon>
        <taxon>Dictyobacter</taxon>
    </lineage>
</organism>
<dbReference type="SUPFAM" id="SSF51445">
    <property type="entry name" value="(Trans)glycosidases"/>
    <property type="match status" value="1"/>
</dbReference>
<protein>
    <submittedName>
        <fullName evidence="5">Beta-N-acetylhexosaminidase</fullName>
    </submittedName>
</protein>
<dbReference type="InterPro" id="IPR050226">
    <property type="entry name" value="NagZ_Beta-hexosaminidase"/>
</dbReference>
<dbReference type="SUPFAM" id="SSF52279">
    <property type="entry name" value="Beta-D-glucan exohydrolase, C-terminal domain"/>
    <property type="match status" value="1"/>
</dbReference>
<dbReference type="Gene3D" id="3.20.20.300">
    <property type="entry name" value="Glycoside hydrolase, family 3, N-terminal domain"/>
    <property type="match status" value="1"/>
</dbReference>
<comment type="similarity">
    <text evidence="1">Belongs to the glycosyl hydrolase 3 family.</text>
</comment>
<dbReference type="PRINTS" id="PR00133">
    <property type="entry name" value="GLHYDRLASE3"/>
</dbReference>
<dbReference type="EMBL" id="BSRI01000002">
    <property type="protein sequence ID" value="GLV58510.1"/>
    <property type="molecule type" value="Genomic_DNA"/>
</dbReference>
<dbReference type="Pfam" id="PF00933">
    <property type="entry name" value="Glyco_hydro_3"/>
    <property type="match status" value="1"/>
</dbReference>
<feature type="domain" description="Glycoside hydrolase family 3 N-terminal" evidence="4">
    <location>
        <begin position="10"/>
        <end position="337"/>
    </location>
</feature>
<comment type="caution">
    <text evidence="5">The sequence shown here is derived from an EMBL/GenBank/DDBJ whole genome shotgun (WGS) entry which is preliminary data.</text>
</comment>
<keyword evidence="3" id="KW-0326">Glycosidase</keyword>
<evidence type="ECO:0000313" key="6">
    <source>
        <dbReference type="Proteomes" id="UP001344906"/>
    </source>
</evidence>
<dbReference type="InterPro" id="IPR036962">
    <property type="entry name" value="Glyco_hydro_3_N_sf"/>
</dbReference>